<gene>
    <name evidence="1" type="ORF">BA70_08945</name>
</gene>
<name>A0A081L841_9BACI</name>
<dbReference type="Proteomes" id="UP000028091">
    <property type="component" value="Unassembled WGS sequence"/>
</dbReference>
<keyword evidence="2" id="KW-1185">Reference proteome</keyword>
<proteinExistence type="predicted"/>
<sequence length="72" mass="8538">MMIMKDISKLLLVSFSFLLYPLLSNPYIRREVWPKRFNEEKNVFYDATTRIDSELFPGKEFKVDRAGNMSVT</sequence>
<dbReference type="EMBL" id="JOTP01000023">
    <property type="protein sequence ID" value="KEP25417.1"/>
    <property type="molecule type" value="Genomic_DNA"/>
</dbReference>
<reference evidence="1 2" key="1">
    <citation type="submission" date="2012-09" db="EMBL/GenBank/DDBJ databases">
        <title>Genome Sequence of Bacillus sp. DW5-4.</title>
        <authorList>
            <person name="Lai Q."/>
            <person name="Liu Y."/>
            <person name="Shao Z."/>
        </authorList>
    </citation>
    <scope>NUCLEOTIDE SEQUENCE [LARGE SCALE GENOMIC DNA]</scope>
    <source>
        <strain evidence="1 2">DW5-4</strain>
    </source>
</reference>
<dbReference type="AlphaFoldDB" id="A0A081L841"/>
<evidence type="ECO:0000313" key="1">
    <source>
        <dbReference type="EMBL" id="KEP25417.1"/>
    </source>
</evidence>
<evidence type="ECO:0000313" key="2">
    <source>
        <dbReference type="Proteomes" id="UP000028091"/>
    </source>
</evidence>
<accession>A0A081L841</accession>
<comment type="caution">
    <text evidence="1">The sequence shown here is derived from an EMBL/GenBank/DDBJ whole genome shotgun (WGS) entry which is preliminary data.</text>
</comment>
<protein>
    <submittedName>
        <fullName evidence="1">Uncharacterized protein</fullName>
    </submittedName>
</protein>
<organism evidence="1 2">
    <name type="scientific">Bacillus zhangzhouensis</name>
    <dbReference type="NCBI Taxonomy" id="1178540"/>
    <lineage>
        <taxon>Bacteria</taxon>
        <taxon>Bacillati</taxon>
        <taxon>Bacillota</taxon>
        <taxon>Bacilli</taxon>
        <taxon>Bacillales</taxon>
        <taxon>Bacillaceae</taxon>
        <taxon>Bacillus</taxon>
    </lineage>
</organism>